<dbReference type="Proteomes" id="UP000830375">
    <property type="component" value="Unassembled WGS sequence"/>
</dbReference>
<evidence type="ECO:0000313" key="1">
    <source>
        <dbReference type="EMBL" id="KAI2647235.1"/>
    </source>
</evidence>
<protein>
    <submittedName>
        <fullName evidence="1">Uncharacterized protein</fullName>
    </submittedName>
</protein>
<name>A0ABQ8LA20_LABRO</name>
<dbReference type="PANTHER" id="PTHR47331">
    <property type="entry name" value="PHD-TYPE DOMAIN-CONTAINING PROTEIN"/>
    <property type="match status" value="1"/>
</dbReference>
<evidence type="ECO:0000313" key="2">
    <source>
        <dbReference type="Proteomes" id="UP000830375"/>
    </source>
</evidence>
<gene>
    <name evidence="1" type="ORF">H4Q32_031196</name>
</gene>
<reference evidence="1 2" key="1">
    <citation type="submission" date="2022-01" db="EMBL/GenBank/DDBJ databases">
        <title>A high-quality chromosome-level genome assembly of rohu carp, Labeo rohita.</title>
        <authorList>
            <person name="Arick M.A. II"/>
            <person name="Hsu C.-Y."/>
            <person name="Magbanua Z."/>
            <person name="Pechanova O."/>
            <person name="Grover C."/>
            <person name="Miller E."/>
            <person name="Thrash A."/>
            <person name="Ezzel L."/>
            <person name="Alam S."/>
            <person name="Benzie J."/>
            <person name="Hamilton M."/>
            <person name="Karsi A."/>
            <person name="Lawrence M.L."/>
            <person name="Peterson D.G."/>
        </authorList>
    </citation>
    <scope>NUCLEOTIDE SEQUENCE [LARGE SCALE GENOMIC DNA]</scope>
    <source>
        <strain evidence="2">BAU-BD-2019</strain>
        <tissue evidence="1">Blood</tissue>
    </source>
</reference>
<comment type="caution">
    <text evidence="1">The sequence shown here is derived from an EMBL/GenBank/DDBJ whole genome shotgun (WGS) entry which is preliminary data.</text>
</comment>
<proteinExistence type="predicted"/>
<organism evidence="1 2">
    <name type="scientific">Labeo rohita</name>
    <name type="common">Indian major carp</name>
    <name type="synonym">Cyprinus rohita</name>
    <dbReference type="NCBI Taxonomy" id="84645"/>
    <lineage>
        <taxon>Eukaryota</taxon>
        <taxon>Metazoa</taxon>
        <taxon>Chordata</taxon>
        <taxon>Craniata</taxon>
        <taxon>Vertebrata</taxon>
        <taxon>Euteleostomi</taxon>
        <taxon>Actinopterygii</taxon>
        <taxon>Neopterygii</taxon>
        <taxon>Teleostei</taxon>
        <taxon>Ostariophysi</taxon>
        <taxon>Cypriniformes</taxon>
        <taxon>Cyprinidae</taxon>
        <taxon>Labeoninae</taxon>
        <taxon>Labeonini</taxon>
        <taxon>Labeo</taxon>
    </lineage>
</organism>
<accession>A0ABQ8LA20</accession>
<keyword evidence="2" id="KW-1185">Reference proteome</keyword>
<dbReference type="PANTHER" id="PTHR47331:SF5">
    <property type="entry name" value="RIBONUCLEASE H"/>
    <property type="match status" value="1"/>
</dbReference>
<dbReference type="EMBL" id="JACTAM010000491">
    <property type="protein sequence ID" value="KAI2647235.1"/>
    <property type="molecule type" value="Genomic_DNA"/>
</dbReference>
<sequence>MVGEVEMTDPELRKAHIHTIKIKEVNSIVNRLTKFSDWSQVVRDVARLMRFVREFKGAQPRTTETTSLKESKEAEIIVIKVVQEKA</sequence>